<name>A0AAV4V391_CAEEX</name>
<accession>A0AAV4V391</accession>
<evidence type="ECO:0000313" key="2">
    <source>
        <dbReference type="EMBL" id="GIY64587.1"/>
    </source>
</evidence>
<gene>
    <name evidence="2" type="ORF">CEXT_718961</name>
</gene>
<dbReference type="Proteomes" id="UP001054945">
    <property type="component" value="Unassembled WGS sequence"/>
</dbReference>
<keyword evidence="3" id="KW-1185">Reference proteome</keyword>
<reference evidence="2 3" key="1">
    <citation type="submission" date="2021-06" db="EMBL/GenBank/DDBJ databases">
        <title>Caerostris extrusa draft genome.</title>
        <authorList>
            <person name="Kono N."/>
            <person name="Arakawa K."/>
        </authorList>
    </citation>
    <scope>NUCLEOTIDE SEQUENCE [LARGE SCALE GENOMIC DNA]</scope>
</reference>
<protein>
    <submittedName>
        <fullName evidence="2">Uncharacterized protein</fullName>
    </submittedName>
</protein>
<evidence type="ECO:0000313" key="3">
    <source>
        <dbReference type="Proteomes" id="UP001054945"/>
    </source>
</evidence>
<dbReference type="EMBL" id="BPLR01013898">
    <property type="protein sequence ID" value="GIY64587.1"/>
    <property type="molecule type" value="Genomic_DNA"/>
</dbReference>
<organism evidence="2 3">
    <name type="scientific">Caerostris extrusa</name>
    <name type="common">Bark spider</name>
    <name type="synonym">Caerostris bankana</name>
    <dbReference type="NCBI Taxonomy" id="172846"/>
    <lineage>
        <taxon>Eukaryota</taxon>
        <taxon>Metazoa</taxon>
        <taxon>Ecdysozoa</taxon>
        <taxon>Arthropoda</taxon>
        <taxon>Chelicerata</taxon>
        <taxon>Arachnida</taxon>
        <taxon>Araneae</taxon>
        <taxon>Araneomorphae</taxon>
        <taxon>Entelegynae</taxon>
        <taxon>Araneoidea</taxon>
        <taxon>Araneidae</taxon>
        <taxon>Caerostris</taxon>
    </lineage>
</organism>
<comment type="caution">
    <text evidence="2">The sequence shown here is derived from an EMBL/GenBank/DDBJ whole genome shotgun (WGS) entry which is preliminary data.</text>
</comment>
<sequence>MECMRVQLSIYCYSNFNKHKLNHSADKKIQNIIPPYALQHRTSYLISKDTEERIRPLDWGKEGANAPIPPPPAIR</sequence>
<evidence type="ECO:0000256" key="1">
    <source>
        <dbReference type="SAM" id="MobiDB-lite"/>
    </source>
</evidence>
<dbReference type="AlphaFoldDB" id="A0AAV4V391"/>
<feature type="region of interest" description="Disordered" evidence="1">
    <location>
        <begin position="56"/>
        <end position="75"/>
    </location>
</feature>
<proteinExistence type="predicted"/>